<gene>
    <name evidence="1" type="ORF">ACFPN1_11415</name>
</gene>
<evidence type="ECO:0000313" key="2">
    <source>
        <dbReference type="Proteomes" id="UP001596036"/>
    </source>
</evidence>
<dbReference type="Proteomes" id="UP001596036">
    <property type="component" value="Unassembled WGS sequence"/>
</dbReference>
<organism evidence="1 2">
    <name type="scientific">Lysobacter yangpyeongensis</name>
    <dbReference type="NCBI Taxonomy" id="346182"/>
    <lineage>
        <taxon>Bacteria</taxon>
        <taxon>Pseudomonadati</taxon>
        <taxon>Pseudomonadota</taxon>
        <taxon>Gammaproteobacteria</taxon>
        <taxon>Lysobacterales</taxon>
        <taxon>Lysobacteraceae</taxon>
        <taxon>Lysobacter</taxon>
    </lineage>
</organism>
<proteinExistence type="predicted"/>
<evidence type="ECO:0000313" key="1">
    <source>
        <dbReference type="EMBL" id="MFC5570669.1"/>
    </source>
</evidence>
<accession>A0ABW0SNW5</accession>
<reference evidence="2" key="1">
    <citation type="journal article" date="2019" name="Int. J. Syst. Evol. Microbiol.">
        <title>The Global Catalogue of Microorganisms (GCM) 10K type strain sequencing project: providing services to taxonomists for standard genome sequencing and annotation.</title>
        <authorList>
            <consortium name="The Broad Institute Genomics Platform"/>
            <consortium name="The Broad Institute Genome Sequencing Center for Infectious Disease"/>
            <person name="Wu L."/>
            <person name="Ma J."/>
        </authorList>
    </citation>
    <scope>NUCLEOTIDE SEQUENCE [LARGE SCALE GENOMIC DNA]</scope>
    <source>
        <strain evidence="2">KACC 11407</strain>
    </source>
</reference>
<name>A0ABW0SNW5_9GAMM</name>
<keyword evidence="2" id="KW-1185">Reference proteome</keyword>
<dbReference type="RefSeq" id="WP_386755110.1">
    <property type="nucleotide sequence ID" value="NZ_JBHSNM010000003.1"/>
</dbReference>
<comment type="caution">
    <text evidence="1">The sequence shown here is derived from an EMBL/GenBank/DDBJ whole genome shotgun (WGS) entry which is preliminary data.</text>
</comment>
<dbReference type="EMBL" id="JBHSNM010000003">
    <property type="protein sequence ID" value="MFC5570669.1"/>
    <property type="molecule type" value="Genomic_DNA"/>
</dbReference>
<protein>
    <submittedName>
        <fullName evidence="1">Uncharacterized protein</fullName>
    </submittedName>
</protein>
<sequence length="54" mass="6378">MATKRQLSRWIIHATHSRTEVPMVTKRATRIVFMMGFAWERGEYSHRFAGVLQT</sequence>